<protein>
    <submittedName>
        <fullName evidence="1">Uncharacterized protein</fullName>
    </submittedName>
</protein>
<comment type="caution">
    <text evidence="1">The sequence shown here is derived from an EMBL/GenBank/DDBJ whole genome shotgun (WGS) entry which is preliminary data.</text>
</comment>
<dbReference type="Gene3D" id="2.40.70.10">
    <property type="entry name" value="Acid Proteases"/>
    <property type="match status" value="1"/>
</dbReference>
<sequence>DYKNDKDDYEGVKKKLTNHFKPKFNTKVNVLHFRDLYQFPGEPFEEFVTRLKDKAKSCAFGESESNEIATQILHRCSSDSLKRKCLEKDILCSLEELIKLGKLEETVNLQLQEFKKFNEQTVLKTEVNQFFKNWFMPMITLMVCGLDVRFTVDTGSAVNIMDESTFKKLKMKQRLDMSNLKIYGYGQEQCIQVLGKFHTRIKSNGVYKSIEFVVTGGHF</sequence>
<proteinExistence type="predicted"/>
<feature type="non-terminal residue" evidence="1">
    <location>
        <position position="1"/>
    </location>
</feature>
<dbReference type="EMBL" id="REGN01012845">
    <property type="protein sequence ID" value="RMZ94732.1"/>
    <property type="molecule type" value="Genomic_DNA"/>
</dbReference>
<keyword evidence="2" id="KW-1185">Reference proteome</keyword>
<name>A0A3M7P6Q0_BRAPC</name>
<dbReference type="STRING" id="10195.A0A3M7P6Q0"/>
<dbReference type="SUPFAM" id="SSF47353">
    <property type="entry name" value="Retrovirus capsid dimerization domain-like"/>
    <property type="match status" value="1"/>
</dbReference>
<dbReference type="OrthoDB" id="8039770at2759"/>
<evidence type="ECO:0000313" key="2">
    <source>
        <dbReference type="Proteomes" id="UP000276133"/>
    </source>
</evidence>
<gene>
    <name evidence="1" type="ORF">BpHYR1_051846</name>
</gene>
<evidence type="ECO:0000313" key="1">
    <source>
        <dbReference type="EMBL" id="RMZ94732.1"/>
    </source>
</evidence>
<dbReference type="PANTHER" id="PTHR33198">
    <property type="entry name" value="ANK_REP_REGION DOMAIN-CONTAINING PROTEIN-RELATED"/>
    <property type="match status" value="1"/>
</dbReference>
<dbReference type="InterPro" id="IPR021109">
    <property type="entry name" value="Peptidase_aspartic_dom_sf"/>
</dbReference>
<dbReference type="Proteomes" id="UP000276133">
    <property type="component" value="Unassembled WGS sequence"/>
</dbReference>
<accession>A0A3M7P6Q0</accession>
<feature type="non-terminal residue" evidence="1">
    <location>
        <position position="219"/>
    </location>
</feature>
<dbReference type="AlphaFoldDB" id="A0A3M7P6Q0"/>
<dbReference type="SUPFAM" id="SSF50630">
    <property type="entry name" value="Acid proteases"/>
    <property type="match status" value="1"/>
</dbReference>
<dbReference type="CDD" id="cd00303">
    <property type="entry name" value="retropepsin_like"/>
    <property type="match status" value="1"/>
</dbReference>
<dbReference type="PANTHER" id="PTHR33198:SF21">
    <property type="entry name" value="RETROTRANSPOSON GAG DOMAIN-CONTAINING PROTEIN"/>
    <property type="match status" value="1"/>
</dbReference>
<organism evidence="1 2">
    <name type="scientific">Brachionus plicatilis</name>
    <name type="common">Marine rotifer</name>
    <name type="synonym">Brachionus muelleri</name>
    <dbReference type="NCBI Taxonomy" id="10195"/>
    <lineage>
        <taxon>Eukaryota</taxon>
        <taxon>Metazoa</taxon>
        <taxon>Spiralia</taxon>
        <taxon>Gnathifera</taxon>
        <taxon>Rotifera</taxon>
        <taxon>Eurotatoria</taxon>
        <taxon>Monogononta</taxon>
        <taxon>Pseudotrocha</taxon>
        <taxon>Ploima</taxon>
        <taxon>Brachionidae</taxon>
        <taxon>Brachionus</taxon>
    </lineage>
</organism>
<reference evidence="1 2" key="1">
    <citation type="journal article" date="2018" name="Sci. Rep.">
        <title>Genomic signatures of local adaptation to the degree of environmental predictability in rotifers.</title>
        <authorList>
            <person name="Franch-Gras L."/>
            <person name="Hahn C."/>
            <person name="Garcia-Roger E.M."/>
            <person name="Carmona M.J."/>
            <person name="Serra M."/>
            <person name="Gomez A."/>
        </authorList>
    </citation>
    <scope>NUCLEOTIDE SEQUENCE [LARGE SCALE GENOMIC DNA]</scope>
    <source>
        <strain evidence="1">HYR1</strain>
    </source>
</reference>